<dbReference type="PROSITE" id="PS51642">
    <property type="entry name" value="HEMOPEXIN_2"/>
    <property type="match status" value="1"/>
</dbReference>
<reference evidence="3" key="2">
    <citation type="submission" date="2025-08" db="UniProtKB">
        <authorList>
            <consortium name="Ensembl"/>
        </authorList>
    </citation>
    <scope>IDENTIFICATION</scope>
</reference>
<feature type="region of interest" description="Disordered" evidence="2">
    <location>
        <begin position="397"/>
        <end position="428"/>
    </location>
</feature>
<protein>
    <recommendedName>
        <fullName evidence="5">Matrix metalloproteinase-28</fullName>
    </recommendedName>
</protein>
<evidence type="ECO:0000256" key="2">
    <source>
        <dbReference type="SAM" id="MobiDB-lite"/>
    </source>
</evidence>
<evidence type="ECO:0000313" key="4">
    <source>
        <dbReference type="Proteomes" id="UP000694400"/>
    </source>
</evidence>
<reference evidence="3" key="1">
    <citation type="submission" date="2019-08" db="EMBL/GenBank/DDBJ databases">
        <title>Three high-quality genomes provides insights into domestication of ducks.</title>
        <authorList>
            <person name="Hou Z.C."/>
            <person name="Zhu F."/>
            <person name="Yin Z.T."/>
            <person name="Zhang F."/>
        </authorList>
    </citation>
    <scope>NUCLEOTIDE SEQUENCE [LARGE SCALE GENOMIC DNA]</scope>
</reference>
<dbReference type="Pfam" id="PF00045">
    <property type="entry name" value="Hemopexin"/>
    <property type="match status" value="1"/>
</dbReference>
<organism evidence="3 4">
    <name type="scientific">Anas platyrhynchos</name>
    <name type="common">Mallard</name>
    <name type="synonym">Anas boschas</name>
    <dbReference type="NCBI Taxonomy" id="8839"/>
    <lineage>
        <taxon>Eukaryota</taxon>
        <taxon>Metazoa</taxon>
        <taxon>Chordata</taxon>
        <taxon>Craniata</taxon>
        <taxon>Vertebrata</taxon>
        <taxon>Euteleostomi</taxon>
        <taxon>Archelosauria</taxon>
        <taxon>Archosauria</taxon>
        <taxon>Dinosauria</taxon>
        <taxon>Saurischia</taxon>
        <taxon>Theropoda</taxon>
        <taxon>Coelurosauria</taxon>
        <taxon>Aves</taxon>
        <taxon>Neognathae</taxon>
        <taxon>Galloanserae</taxon>
        <taxon>Anseriformes</taxon>
        <taxon>Anatidae</taxon>
        <taxon>Anatinae</taxon>
        <taxon>Anas</taxon>
    </lineage>
</organism>
<dbReference type="SMART" id="SM00120">
    <property type="entry name" value="HX"/>
    <property type="match status" value="2"/>
</dbReference>
<evidence type="ECO:0000256" key="1">
    <source>
        <dbReference type="PROSITE-ProRule" id="PRU01011"/>
    </source>
</evidence>
<feature type="region of interest" description="Disordered" evidence="2">
    <location>
        <begin position="48"/>
        <end position="69"/>
    </location>
</feature>
<name>A0A8B9SIX7_ANAPL</name>
<dbReference type="Proteomes" id="UP000694400">
    <property type="component" value="Chromosome 20"/>
</dbReference>
<dbReference type="InterPro" id="IPR036375">
    <property type="entry name" value="Hemopexin-like_dom_sf"/>
</dbReference>
<evidence type="ECO:0000313" key="3">
    <source>
        <dbReference type="Ensembl" id="ENSAPLP00020006931.1"/>
    </source>
</evidence>
<reference evidence="3" key="3">
    <citation type="submission" date="2025-09" db="UniProtKB">
        <authorList>
            <consortium name="Ensembl"/>
        </authorList>
    </citation>
    <scope>IDENTIFICATION</scope>
</reference>
<dbReference type="Gene3D" id="2.110.10.10">
    <property type="entry name" value="Hemopexin-like domain"/>
    <property type="match status" value="1"/>
</dbReference>
<feature type="compositionally biased region" description="Low complexity" evidence="2">
    <location>
        <begin position="52"/>
        <end position="67"/>
    </location>
</feature>
<dbReference type="AlphaFoldDB" id="A0A8B9SIX7"/>
<feature type="repeat" description="Hemopexin" evidence="1">
    <location>
        <begin position="517"/>
        <end position="564"/>
    </location>
</feature>
<dbReference type="InterPro" id="IPR018487">
    <property type="entry name" value="Hemopexin-like_repeat"/>
</dbReference>
<accession>A0A8B9SIX7</accession>
<dbReference type="SUPFAM" id="SSF50923">
    <property type="entry name" value="Hemopexin-like domain"/>
    <property type="match status" value="1"/>
</dbReference>
<sequence length="574" mass="61229">MRGDAERDGQQAGAKFGILAPCFLPSRPPLPSRCGRQPVHLQGRPLLGGASQRQRQPAPAPARPLARAPRRHRRLRLLPAQPQLLLLQRSVRRRLWLVSVRPVLLCPSGSAPAPPAWCGAGVLGVAGCWGCRLLAAVLVTGSKQMHFGEKMLSGDAQLLVPVIRAPRARCLAAICKLPVVAQLAGHRKGSPGSQDTGVSPSFSWKPLSSPSERGLCCSGWGRAKSPPPRGLTRHGLRAERGFCLGQSSATAPRGGRAPGLAPIPLAAAGFLAVPAREGRGAVCPAVQEEGEVCTGVRGQRGGPAVFPAVPLAPRVTLPQFPHPAACWVGWDGGGTGQEKPGASPQPMDKTLHPHPSSSMRAAAQHNDFIPTSPISPHNHIFMPRGLLLPMLVHGETQRGRAHGGASRVTGGLGGPSVAETDGSAPGVSPSPHFCALPPLPSLPGGRCWRYQGSTLLPGFPQKCSARGLPRHPDTALYFQRLRRLVLFKGAKYFVASEESLSLEPYYPRSLRDWDGVPPGTTGALARRDGSVYFFRDERYWRFDQAKLRVVATGKWATQLPWMGCWDANGGQALF</sequence>
<feature type="compositionally biased region" description="Polar residues" evidence="2">
    <location>
        <begin position="191"/>
        <end position="210"/>
    </location>
</feature>
<evidence type="ECO:0008006" key="5">
    <source>
        <dbReference type="Google" id="ProtNLM"/>
    </source>
</evidence>
<feature type="region of interest" description="Disordered" evidence="2">
    <location>
        <begin position="186"/>
        <end position="210"/>
    </location>
</feature>
<proteinExistence type="predicted"/>
<dbReference type="Ensembl" id="ENSAPLT00020007447.1">
    <property type="protein sequence ID" value="ENSAPLP00020006931.1"/>
    <property type="gene ID" value="ENSAPLG00020005068.1"/>
</dbReference>
<feature type="region of interest" description="Disordered" evidence="2">
    <location>
        <begin position="332"/>
        <end position="358"/>
    </location>
</feature>